<dbReference type="OrthoDB" id="4688138at2"/>
<evidence type="ECO:0000313" key="3">
    <source>
        <dbReference type="Proteomes" id="UP000062255"/>
    </source>
</evidence>
<evidence type="ECO:0000313" key="2">
    <source>
        <dbReference type="EMBL" id="AKS30802.1"/>
    </source>
</evidence>
<accession>A0A0K0X0C8</accession>
<dbReference type="RefSeq" id="WP_049743206.1">
    <property type="nucleotide sequence ID" value="NZ_CP012150.1"/>
</dbReference>
<keyword evidence="1" id="KW-0732">Signal</keyword>
<name>A0A0K0X0C8_MYCGD</name>
<proteinExistence type="predicted"/>
<dbReference type="PATRIC" id="fig|134601.6.peg.358"/>
<gene>
    <name evidence="2" type="ORF">AFA91_01720</name>
</gene>
<protein>
    <recommendedName>
        <fullName evidence="4">Lipoprotein</fullName>
    </recommendedName>
</protein>
<evidence type="ECO:0008006" key="4">
    <source>
        <dbReference type="Google" id="ProtNLM"/>
    </source>
</evidence>
<feature type="chain" id="PRO_5005453773" description="Lipoprotein" evidence="1">
    <location>
        <begin position="22"/>
        <end position="301"/>
    </location>
</feature>
<evidence type="ECO:0000256" key="1">
    <source>
        <dbReference type="SAM" id="SignalP"/>
    </source>
</evidence>
<dbReference type="PROSITE" id="PS51257">
    <property type="entry name" value="PROKAR_LIPOPROTEIN"/>
    <property type="match status" value="1"/>
</dbReference>
<feature type="signal peptide" evidence="1">
    <location>
        <begin position="1"/>
        <end position="21"/>
    </location>
</feature>
<dbReference type="EMBL" id="CP012150">
    <property type="protein sequence ID" value="AKS30802.1"/>
    <property type="molecule type" value="Genomic_DNA"/>
</dbReference>
<dbReference type="STRING" id="134601.AFA91_01720"/>
<dbReference type="AlphaFoldDB" id="A0A0K0X0C8"/>
<dbReference type="Proteomes" id="UP000062255">
    <property type="component" value="Chromosome"/>
</dbReference>
<organism evidence="2 3">
    <name type="scientific">Mycolicibacterium goodii</name>
    <name type="common">Mycobacterium goodii</name>
    <dbReference type="NCBI Taxonomy" id="134601"/>
    <lineage>
        <taxon>Bacteria</taxon>
        <taxon>Bacillati</taxon>
        <taxon>Actinomycetota</taxon>
        <taxon>Actinomycetes</taxon>
        <taxon>Mycobacteriales</taxon>
        <taxon>Mycobacteriaceae</taxon>
        <taxon>Mycolicibacterium</taxon>
    </lineage>
</organism>
<dbReference type="KEGG" id="mgo:AFA91_01720"/>
<reference evidence="2 3" key="1">
    <citation type="submission" date="2015-07" db="EMBL/GenBank/DDBJ databases">
        <title>Complete genome sequence of Mycobacterium goodii X7B, a facultative thermophilic biodesulfurizing bacterium.</title>
        <authorList>
            <person name="Yu B."/>
            <person name="Li F."/>
            <person name="Xu P."/>
        </authorList>
    </citation>
    <scope>NUCLEOTIDE SEQUENCE [LARGE SCALE GENOMIC DNA]</scope>
    <source>
        <strain evidence="2 3">X7B</strain>
    </source>
</reference>
<sequence length="301" mass="31130">MRALIAAVTTLILVAAATACSDDHTPTRTYEALTTDLGQPLDVLGWHITLSNLRFEADRVLVDVEASPSGDARAKPEDLRFGLYGALAHPIEATGVGACSDVSNLSLQTLTASPAENPDKLSGTVCLGPQRDHSQVRGVYVYSPRDRISGTTVAYAAAFPVGVLPTNPNDTGLSVKTTSVDGFTADGAQLAPTALGEPDAFSGNGYMLLGLEITGLAQRYRDDAARRGGPLMVVAAPTLPPPGLSHACSVYGASVLVLPDASREGVNMRASLCTQGEINAALLYASVSVIGTHAALWTTGG</sequence>